<accession>A0ABN0XL03</accession>
<reference evidence="1 2" key="1">
    <citation type="journal article" date="2019" name="Int. J. Syst. Evol. Microbiol.">
        <title>The Global Catalogue of Microorganisms (GCM) 10K type strain sequencing project: providing services to taxonomists for standard genome sequencing and annotation.</title>
        <authorList>
            <consortium name="The Broad Institute Genomics Platform"/>
            <consortium name="The Broad Institute Genome Sequencing Center for Infectious Disease"/>
            <person name="Wu L."/>
            <person name="Ma J."/>
        </authorList>
    </citation>
    <scope>NUCLEOTIDE SEQUENCE [LARGE SCALE GENOMIC DNA]</scope>
    <source>
        <strain evidence="1 2">JCM 13378</strain>
    </source>
</reference>
<sequence>MLGLGDVTCIGIPALRYFKQRFPEAQFSFLTFAAGKEVIKLAEPDVNVWGLDKDAWPEHIIPAMETFLGLAEQIIGEGYDQIWNLDTWFMPCFLSRFLKDAGEKVMGNTMSISVQTLIDEFQSQQLKPEYVNDPASYMQSSFFSMVRWHTPWWQGGLVPDFGYPEFYLRSCCGFDQLDMDMSIQVAADQELKRIGKQQKVIALAPQSRTPERAYPFADELKAELEKRGYHVWTGFDGSVSLRQTLMQLKASDLLVTAPSAPQWLATAVGCPSLVICGDVDPRTLMPDYATDPHEGPIPALQLAESIDSIFSEQAQ</sequence>
<dbReference type="InterPro" id="IPR051199">
    <property type="entry name" value="LPS_LOS_Heptosyltrfase"/>
</dbReference>
<dbReference type="Gene3D" id="3.40.50.2000">
    <property type="entry name" value="Glycogen Phosphorylase B"/>
    <property type="match status" value="2"/>
</dbReference>
<name>A0ABN0XL03_9ALTE</name>
<dbReference type="PANTHER" id="PTHR30160">
    <property type="entry name" value="TETRAACYLDISACCHARIDE 4'-KINASE-RELATED"/>
    <property type="match status" value="1"/>
</dbReference>
<evidence type="ECO:0000313" key="2">
    <source>
        <dbReference type="Proteomes" id="UP001501757"/>
    </source>
</evidence>
<dbReference type="EMBL" id="BAAAEI010000021">
    <property type="protein sequence ID" value="GAA0366919.1"/>
    <property type="molecule type" value="Genomic_DNA"/>
</dbReference>
<protein>
    <recommendedName>
        <fullName evidence="3">ADP-heptose:LPS heptosyltransferase</fullName>
    </recommendedName>
</protein>
<dbReference type="SUPFAM" id="SSF53756">
    <property type="entry name" value="UDP-Glycosyltransferase/glycogen phosphorylase"/>
    <property type="match status" value="1"/>
</dbReference>
<evidence type="ECO:0000313" key="1">
    <source>
        <dbReference type="EMBL" id="GAA0366919.1"/>
    </source>
</evidence>
<proteinExistence type="predicted"/>
<dbReference type="Proteomes" id="UP001501757">
    <property type="component" value="Unassembled WGS sequence"/>
</dbReference>
<evidence type="ECO:0008006" key="3">
    <source>
        <dbReference type="Google" id="ProtNLM"/>
    </source>
</evidence>
<gene>
    <name evidence="1" type="ORF">GCM10009092_34100</name>
</gene>
<comment type="caution">
    <text evidence="1">The sequence shown here is derived from an EMBL/GenBank/DDBJ whole genome shotgun (WGS) entry which is preliminary data.</text>
</comment>
<organism evidence="1 2">
    <name type="scientific">Bowmanella denitrificans</name>
    <dbReference type="NCBI Taxonomy" id="366582"/>
    <lineage>
        <taxon>Bacteria</taxon>
        <taxon>Pseudomonadati</taxon>
        <taxon>Pseudomonadota</taxon>
        <taxon>Gammaproteobacteria</taxon>
        <taxon>Alteromonadales</taxon>
        <taxon>Alteromonadaceae</taxon>
        <taxon>Bowmanella</taxon>
    </lineage>
</organism>
<keyword evidence="2" id="KW-1185">Reference proteome</keyword>